<dbReference type="AlphaFoldDB" id="A0A0D0HFN9"/>
<dbReference type="InterPro" id="IPR025342">
    <property type="entry name" value="DUF4248"/>
</dbReference>
<evidence type="ECO:0000313" key="1">
    <source>
        <dbReference type="EMBL" id="KIP64708.1"/>
    </source>
</evidence>
<dbReference type="EMBL" id="JXQK01000018">
    <property type="protein sequence ID" value="KIP64708.1"/>
    <property type="molecule type" value="Genomic_DNA"/>
</dbReference>
<dbReference type="Proteomes" id="UP000032046">
    <property type="component" value="Unassembled WGS sequence"/>
</dbReference>
<dbReference type="Pfam" id="PF14053">
    <property type="entry name" value="DUF4248"/>
    <property type="match status" value="1"/>
</dbReference>
<protein>
    <recommendedName>
        <fullName evidence="3">DUF4248 domain-containing protein</fullName>
    </recommendedName>
</protein>
<name>A0A0D0HFN9_9BACT</name>
<accession>A0A0D0HFN9</accession>
<evidence type="ECO:0008006" key="3">
    <source>
        <dbReference type="Google" id="ProtNLM"/>
    </source>
</evidence>
<sequence length="69" mass="8083">MAIRTYGKSELAMLYFPDSQPHTAVNHLMAWIRRCKPLSEELKSQHYVRTAKCFTPRQVETILRHLGEP</sequence>
<gene>
    <name evidence="1" type="ORF">ST44_01600</name>
</gene>
<organism evidence="1 2">
    <name type="scientific">Prevotella pectinovora</name>
    <dbReference type="NCBI Taxonomy" id="1602169"/>
    <lineage>
        <taxon>Bacteria</taxon>
        <taxon>Pseudomonadati</taxon>
        <taxon>Bacteroidota</taxon>
        <taxon>Bacteroidia</taxon>
        <taxon>Bacteroidales</taxon>
        <taxon>Prevotellaceae</taxon>
        <taxon>Prevotella</taxon>
    </lineage>
</organism>
<evidence type="ECO:0000313" key="2">
    <source>
        <dbReference type="Proteomes" id="UP000032046"/>
    </source>
</evidence>
<proteinExistence type="predicted"/>
<keyword evidence="2" id="KW-1185">Reference proteome</keyword>
<comment type="caution">
    <text evidence="1">The sequence shown here is derived from an EMBL/GenBank/DDBJ whole genome shotgun (WGS) entry which is preliminary data.</text>
</comment>
<reference evidence="1 2" key="1">
    <citation type="submission" date="2015-01" db="EMBL/GenBank/DDBJ databases">
        <title>Comparative genomics of non-oral Prevotella species.</title>
        <authorList>
            <person name="Accetto T."/>
            <person name="Nograsek B."/>
            <person name="Avgustin G."/>
        </authorList>
    </citation>
    <scope>NUCLEOTIDE SEQUENCE [LARGE SCALE GENOMIC DNA]</scope>
    <source>
        <strain evidence="1 2">P5-119</strain>
    </source>
</reference>